<keyword evidence="14" id="KW-1185">Reference proteome</keyword>
<evidence type="ECO:0000313" key="12">
    <source>
        <dbReference type="EMBL" id="ABU41508.1"/>
    </source>
</evidence>
<dbReference type="FunFam" id="3.40.190.10:FF:000005">
    <property type="entry name" value="Porphobilinogen deaminase"/>
    <property type="match status" value="1"/>
</dbReference>
<gene>
    <name evidence="9 12" type="primary">hemC</name>
    <name evidence="13" type="ORF">EDD73_11724</name>
</gene>
<dbReference type="NCBIfam" id="TIGR00212">
    <property type="entry name" value="hemC"/>
    <property type="match status" value="1"/>
</dbReference>
<comment type="function">
    <text evidence="1 9">Tetrapolymerization of the monopyrrole PBG into the hydroxymethylbilane pre-uroporphyrinogen in several discrete steps.</text>
</comment>
<dbReference type="PRINTS" id="PR00151">
    <property type="entry name" value="PORPHBDMNASE"/>
</dbReference>
<dbReference type="FunFam" id="3.40.190.10:FF:000004">
    <property type="entry name" value="Porphobilinogen deaminase"/>
    <property type="match status" value="1"/>
</dbReference>
<dbReference type="EC" id="2.5.1.61" evidence="9"/>
<evidence type="ECO:0000256" key="1">
    <source>
        <dbReference type="ARBA" id="ARBA00002869"/>
    </source>
</evidence>
<feature type="modified residue" description="S-(dipyrrolylmethanemethyl)cysteine" evidence="9">
    <location>
        <position position="244"/>
    </location>
</feature>
<comment type="miscellaneous">
    <text evidence="9">The porphobilinogen subunits are added to the dipyrromethane group.</text>
</comment>
<name>A7UGV0_9FIRM</name>
<dbReference type="Pfam" id="PF01379">
    <property type="entry name" value="Porphobil_deam"/>
    <property type="match status" value="1"/>
</dbReference>
<comment type="similarity">
    <text evidence="4 9">Belongs to the HMBS family.</text>
</comment>
<protein>
    <recommendedName>
        <fullName evidence="9">Porphobilinogen deaminase</fullName>
        <shortName evidence="9">PBG</shortName>
        <ecNumber evidence="9">2.5.1.61</ecNumber>
    </recommendedName>
    <alternativeName>
        <fullName evidence="9">Hydroxymethylbilane synthase</fullName>
        <shortName evidence="9">HMBS</shortName>
    </alternativeName>
    <alternativeName>
        <fullName evidence="9">Pre-uroporphyrinogen synthase</fullName>
    </alternativeName>
</protein>
<dbReference type="HAMAP" id="MF_00260">
    <property type="entry name" value="Porphobil_deam"/>
    <property type="match status" value="1"/>
</dbReference>
<dbReference type="SUPFAM" id="SSF53850">
    <property type="entry name" value="Periplasmic binding protein-like II"/>
    <property type="match status" value="1"/>
</dbReference>
<organism evidence="12">
    <name type="scientific">Heliophilum fasciatum</name>
    <dbReference type="NCBI Taxonomy" id="35700"/>
    <lineage>
        <taxon>Bacteria</taxon>
        <taxon>Bacillati</taxon>
        <taxon>Bacillota</taxon>
        <taxon>Clostridia</taxon>
        <taxon>Eubacteriales</taxon>
        <taxon>Heliobacteriaceae</taxon>
        <taxon>Heliophilum</taxon>
    </lineage>
</organism>
<comment type="pathway">
    <text evidence="3">Porphyrin-containing compound metabolism; chlorophyll biosynthesis.</text>
</comment>
<comment type="cofactor">
    <cofactor evidence="9">
        <name>dipyrromethane</name>
        <dbReference type="ChEBI" id="CHEBI:60342"/>
    </cofactor>
    <text evidence="9">Binds 1 dipyrromethane group covalently.</text>
</comment>
<evidence type="ECO:0000256" key="3">
    <source>
        <dbReference type="ARBA" id="ARBA00005173"/>
    </source>
</evidence>
<reference evidence="12" key="2">
    <citation type="journal article" date="2007" name="Microbiology">
        <title>Insight into the haem d1 biosynthesis pathway in heliobacteria through bioinformatics analysis.</title>
        <authorList>
            <person name="Xiong J."/>
            <person name="Bauer C.E."/>
            <person name="Pancholy A."/>
        </authorList>
    </citation>
    <scope>NUCLEOTIDE SEQUENCE</scope>
</reference>
<dbReference type="PANTHER" id="PTHR11557">
    <property type="entry name" value="PORPHOBILINOGEN DEAMINASE"/>
    <property type="match status" value="1"/>
</dbReference>
<dbReference type="SUPFAM" id="SSF54782">
    <property type="entry name" value="Porphobilinogen deaminase (hydroxymethylbilane synthase), C-terminal domain"/>
    <property type="match status" value="1"/>
</dbReference>
<dbReference type="InterPro" id="IPR022417">
    <property type="entry name" value="Porphobilin_deaminase_N"/>
</dbReference>
<accession>A7UGV0</accession>
<dbReference type="GO" id="GO:0005737">
    <property type="term" value="C:cytoplasm"/>
    <property type="evidence" value="ECO:0007669"/>
    <property type="project" value="UniProtKB-UniRule"/>
</dbReference>
<dbReference type="InterPro" id="IPR022418">
    <property type="entry name" value="Porphobilinogen_deaminase_C"/>
</dbReference>
<comment type="subunit">
    <text evidence="5 9">Monomer.</text>
</comment>
<comment type="catalytic activity">
    <reaction evidence="8 9">
        <text>4 porphobilinogen + H2O = hydroxymethylbilane + 4 NH4(+)</text>
        <dbReference type="Rhea" id="RHEA:13185"/>
        <dbReference type="ChEBI" id="CHEBI:15377"/>
        <dbReference type="ChEBI" id="CHEBI:28938"/>
        <dbReference type="ChEBI" id="CHEBI:57845"/>
        <dbReference type="ChEBI" id="CHEBI:58126"/>
        <dbReference type="EC" id="2.5.1.61"/>
    </reaction>
</comment>
<dbReference type="InterPro" id="IPR000860">
    <property type="entry name" value="HemC"/>
</dbReference>
<evidence type="ECO:0000313" key="13">
    <source>
        <dbReference type="EMBL" id="TCP63599.1"/>
    </source>
</evidence>
<evidence type="ECO:0000256" key="6">
    <source>
        <dbReference type="ARBA" id="ARBA00022679"/>
    </source>
</evidence>
<evidence type="ECO:0000256" key="5">
    <source>
        <dbReference type="ARBA" id="ARBA00011245"/>
    </source>
</evidence>
<dbReference type="FunFam" id="3.30.160.40:FF:000002">
    <property type="entry name" value="Porphobilinogen deaminase"/>
    <property type="match status" value="1"/>
</dbReference>
<sequence>MTEINRPIVIGTRDSALALWQTHWVLEQLQARFPEQRFEIKAIKTKGDKILDVALAKIGDKGLFTKELEVAMLEGEVDMAVHSLKDLPTQLPEGLTVGAMCIREDYRDVLIGRTARTLAELKPGARVGTASLRRKSQIWKVRPDLELLDIRGNLQTRMRKMEEQDLDGIILAAAGVLRLGWADKITQYIDEDVCLPAVGQGSVGIEIRDGDEAIARVVGALNHKDTADCITAERALMRTLEGGCQVPIGALGKLGEDDSLTLHGVVASLDGREICRDQVTGHRSEAADLGHRLADILIAKGAAEILKAVRQESCN</sequence>
<dbReference type="PROSITE" id="PS00533">
    <property type="entry name" value="PORPHOBILINOGEN_DEAM"/>
    <property type="match status" value="1"/>
</dbReference>
<proteinExistence type="inferred from homology"/>
<dbReference type="CDD" id="cd13646">
    <property type="entry name" value="PBP2_EcHMBS_like"/>
    <property type="match status" value="1"/>
</dbReference>
<dbReference type="Proteomes" id="UP000294813">
    <property type="component" value="Unassembled WGS sequence"/>
</dbReference>
<keyword evidence="7 9" id="KW-0627">Porphyrin biosynthesis</keyword>
<evidence type="ECO:0000256" key="8">
    <source>
        <dbReference type="ARBA" id="ARBA00048169"/>
    </source>
</evidence>
<dbReference type="GO" id="GO:0006782">
    <property type="term" value="P:protoporphyrinogen IX biosynthetic process"/>
    <property type="evidence" value="ECO:0007669"/>
    <property type="project" value="UniProtKB-UniRule"/>
</dbReference>
<comment type="pathway">
    <text evidence="2">Porphyrin-containing compound metabolism; protoporphyrin-IX biosynthesis; coproporphyrinogen-III from 5-aminolevulinate: step 2/4.</text>
</comment>
<dbReference type="Gene3D" id="3.30.160.40">
    <property type="entry name" value="Porphobilinogen deaminase, C-terminal domain"/>
    <property type="match status" value="1"/>
</dbReference>
<evidence type="ECO:0000256" key="2">
    <source>
        <dbReference type="ARBA" id="ARBA00004735"/>
    </source>
</evidence>
<keyword evidence="6 9" id="KW-0808">Transferase</keyword>
<reference evidence="13 14" key="4">
    <citation type="submission" date="2019-03" db="EMBL/GenBank/DDBJ databases">
        <title>Genomic Encyclopedia of Type Strains, Phase IV (KMG-IV): sequencing the most valuable type-strain genomes for metagenomic binning, comparative biology and taxonomic classification.</title>
        <authorList>
            <person name="Goeker M."/>
        </authorList>
    </citation>
    <scope>NUCLEOTIDE SEQUENCE [LARGE SCALE GENOMIC DNA]</scope>
    <source>
        <strain evidence="13 14">DSM 11170</strain>
    </source>
</reference>
<reference evidence="12" key="1">
    <citation type="journal article" date="2006" name="Gene">
        <title>A specific and versatile genome walking technique.</title>
        <authorList>
            <person name="Guo H."/>
            <person name="Xiong J."/>
        </authorList>
    </citation>
    <scope>NUCLEOTIDE SEQUENCE</scope>
</reference>
<evidence type="ECO:0000256" key="9">
    <source>
        <dbReference type="HAMAP-Rule" id="MF_00260"/>
    </source>
</evidence>
<dbReference type="Pfam" id="PF03900">
    <property type="entry name" value="Porphobil_deamC"/>
    <property type="match status" value="1"/>
</dbReference>
<evidence type="ECO:0000256" key="4">
    <source>
        <dbReference type="ARBA" id="ARBA00005638"/>
    </source>
</evidence>
<feature type="domain" description="Porphobilinogen deaminase C-terminal" evidence="11">
    <location>
        <begin position="229"/>
        <end position="297"/>
    </location>
</feature>
<dbReference type="EMBL" id="EU068732">
    <property type="protein sequence ID" value="ABU41508.1"/>
    <property type="molecule type" value="Genomic_DNA"/>
</dbReference>
<evidence type="ECO:0000259" key="11">
    <source>
        <dbReference type="Pfam" id="PF03900"/>
    </source>
</evidence>
<dbReference type="Gene3D" id="3.40.190.10">
    <property type="entry name" value="Periplasmic binding protein-like II"/>
    <property type="match status" value="2"/>
</dbReference>
<dbReference type="PANTHER" id="PTHR11557:SF0">
    <property type="entry name" value="PORPHOBILINOGEN DEAMINASE"/>
    <property type="match status" value="1"/>
</dbReference>
<evidence type="ECO:0000259" key="10">
    <source>
        <dbReference type="Pfam" id="PF01379"/>
    </source>
</evidence>
<dbReference type="PIRSF" id="PIRSF001438">
    <property type="entry name" value="4pyrrol_synth_OHMeBilane_synth"/>
    <property type="match status" value="1"/>
</dbReference>
<feature type="domain" description="Porphobilinogen deaminase N-terminal" evidence="10">
    <location>
        <begin position="8"/>
        <end position="215"/>
    </location>
</feature>
<dbReference type="InterPro" id="IPR036803">
    <property type="entry name" value="Porphobilinogen_deaminase_C_sf"/>
</dbReference>
<dbReference type="InterPro" id="IPR022419">
    <property type="entry name" value="Porphobilin_deaminase_cofac_BS"/>
</dbReference>
<evidence type="ECO:0000313" key="14">
    <source>
        <dbReference type="Proteomes" id="UP000294813"/>
    </source>
</evidence>
<dbReference type="EMBL" id="SLXT01000017">
    <property type="protein sequence ID" value="TCP63599.1"/>
    <property type="molecule type" value="Genomic_DNA"/>
</dbReference>
<reference evidence="12" key="3">
    <citation type="submission" date="2007-07" db="EMBL/GenBank/DDBJ databases">
        <authorList>
            <person name="Xiong J."/>
        </authorList>
    </citation>
    <scope>NUCLEOTIDE SEQUENCE</scope>
</reference>
<dbReference type="AlphaFoldDB" id="A7UGV0"/>
<dbReference type="GO" id="GO:0004418">
    <property type="term" value="F:hydroxymethylbilane synthase activity"/>
    <property type="evidence" value="ECO:0007669"/>
    <property type="project" value="UniProtKB-UniRule"/>
</dbReference>
<evidence type="ECO:0000256" key="7">
    <source>
        <dbReference type="ARBA" id="ARBA00023244"/>
    </source>
</evidence>